<reference evidence="1 2" key="1">
    <citation type="submission" date="2024-09" db="EMBL/GenBank/DDBJ databases">
        <authorList>
            <person name="Sun Q."/>
            <person name="Mori K."/>
        </authorList>
    </citation>
    <scope>NUCLEOTIDE SEQUENCE [LARGE SCALE GENOMIC DNA]</scope>
    <source>
        <strain evidence="1 2">NCAIM B.02415</strain>
    </source>
</reference>
<evidence type="ECO:0008006" key="3">
    <source>
        <dbReference type="Google" id="ProtNLM"/>
    </source>
</evidence>
<proteinExistence type="predicted"/>
<dbReference type="RefSeq" id="WP_377021451.1">
    <property type="nucleotide sequence ID" value="NZ_JBHLTS010000017.1"/>
</dbReference>
<protein>
    <recommendedName>
        <fullName evidence="3">Prevent-host-death protein</fullName>
    </recommendedName>
</protein>
<sequence length="82" mass="9529">MATITFPLNTFNHFQTCSAEILEEEISRASIRLKLQNPQTAEERLLYQQELDRLSALKYISQLRKGKLSRDDFNQKVTLTAL</sequence>
<gene>
    <name evidence="1" type="ORF">ACFFGT_05215</name>
</gene>
<name>A0ABV6L1J0_9SPHI</name>
<organism evidence="1 2">
    <name type="scientific">Mucilaginibacter angelicae</name>
    <dbReference type="NCBI Taxonomy" id="869718"/>
    <lineage>
        <taxon>Bacteria</taxon>
        <taxon>Pseudomonadati</taxon>
        <taxon>Bacteroidota</taxon>
        <taxon>Sphingobacteriia</taxon>
        <taxon>Sphingobacteriales</taxon>
        <taxon>Sphingobacteriaceae</taxon>
        <taxon>Mucilaginibacter</taxon>
    </lineage>
</organism>
<dbReference type="Proteomes" id="UP001589828">
    <property type="component" value="Unassembled WGS sequence"/>
</dbReference>
<evidence type="ECO:0000313" key="1">
    <source>
        <dbReference type="EMBL" id="MFC0513586.1"/>
    </source>
</evidence>
<evidence type="ECO:0000313" key="2">
    <source>
        <dbReference type="Proteomes" id="UP001589828"/>
    </source>
</evidence>
<comment type="caution">
    <text evidence="1">The sequence shown here is derived from an EMBL/GenBank/DDBJ whole genome shotgun (WGS) entry which is preliminary data.</text>
</comment>
<keyword evidence="2" id="KW-1185">Reference proteome</keyword>
<dbReference type="EMBL" id="JBHLTS010000017">
    <property type="protein sequence ID" value="MFC0513586.1"/>
    <property type="molecule type" value="Genomic_DNA"/>
</dbReference>
<accession>A0ABV6L1J0</accession>